<dbReference type="PANTHER" id="PTHR34289:SF8">
    <property type="entry name" value="DUF819 DOMAIN-CONTAINING PROTEIN"/>
    <property type="match status" value="1"/>
</dbReference>
<dbReference type="InterPro" id="IPR008537">
    <property type="entry name" value="DUF819"/>
</dbReference>
<reference evidence="2 3" key="1">
    <citation type="journal article" date="2009" name="Genome Biol.">
        <title>Comparative genome and phenotypic analysis of Clostridium difficile 027 strains provides insight into the evolution of a hypervirulent bacterium.</title>
        <authorList>
            <person name="Stabler R.A."/>
            <person name="He M."/>
            <person name="Dawson L."/>
            <person name="Martin M."/>
            <person name="Valiente E."/>
            <person name="Corton C."/>
            <person name="Lawley T.D."/>
            <person name="Sebaihia M."/>
            <person name="Quail M.A."/>
            <person name="Rose G."/>
            <person name="Gerding D.N."/>
            <person name="Gibert M."/>
            <person name="Popoff M.R."/>
            <person name="Parkhill J."/>
            <person name="Dougan G."/>
            <person name="Wren B.W."/>
        </authorList>
    </citation>
    <scope>NUCLEOTIDE SEQUENCE [LARGE SCALE GENOMIC DNA]</scope>
    <source>
        <strain evidence="2 3">CD196</strain>
    </source>
</reference>
<feature type="transmembrane region" description="Helical" evidence="1">
    <location>
        <begin position="378"/>
        <end position="404"/>
    </location>
</feature>
<dbReference type="Pfam" id="PF05684">
    <property type="entry name" value="DUF819"/>
    <property type="match status" value="1"/>
</dbReference>
<proteinExistence type="predicted"/>
<dbReference type="Proteomes" id="UP000002068">
    <property type="component" value="Chromosome"/>
</dbReference>
<sequence length="405" mass="43912">MEVIKMKSFVSPDNIWVLWAVVTGWAAFSIYLEQKYNWASKVSGAIIALVGAMLLSNLNIIPVESVVYDQVWGYVVPLAIALLLYQCNIKKIWKESGRLLIIFLVGSVGTVLGAMIGFLALKNVVPDLNIVAAMMTGSYIGGNVNFAAMSGAFDAPGELVSATVVADNLLMALYFFVLIAIPSIGFFRKHFKHPHVDEMESIGITEGETVAANYWGRKEISLKDIAIAIGSAFIIVAVSVELSTWFKAIIPLSNPFLAMLNTLFGNQYLIITTLTMLFATFMPNFFGDIKGAQELGTFLIYIFFVVVGVPASITLIIQKSPLLLLYCGIMVLINMLVTFIVAKIFKFSLEEAILASNANIGGPTTAAAMAISKGWSKLVGPILIVGTFGYIVGNYFGLLVGNILI</sequence>
<feature type="transmembrane region" description="Helical" evidence="1">
    <location>
        <begin position="15"/>
        <end position="32"/>
    </location>
</feature>
<feature type="transmembrane region" description="Helical" evidence="1">
    <location>
        <begin position="225"/>
        <end position="246"/>
    </location>
</feature>
<keyword evidence="1" id="KW-1133">Transmembrane helix</keyword>
<organism evidence="2 3">
    <name type="scientific">Clostridioides difficile (strain CD196)</name>
    <name type="common">Peptoclostridium difficile</name>
    <dbReference type="NCBI Taxonomy" id="645462"/>
    <lineage>
        <taxon>Bacteria</taxon>
        <taxon>Bacillati</taxon>
        <taxon>Bacillota</taxon>
        <taxon>Clostridia</taxon>
        <taxon>Peptostreptococcales</taxon>
        <taxon>Peptostreptococcaceae</taxon>
        <taxon>Clostridioides</taxon>
    </lineage>
</organism>
<dbReference type="KEGG" id="cdc:CD196_1568"/>
<evidence type="ECO:0000256" key="1">
    <source>
        <dbReference type="SAM" id="Phobius"/>
    </source>
</evidence>
<gene>
    <name evidence="2" type="ordered locus">CD196_1568</name>
</gene>
<evidence type="ECO:0000313" key="2">
    <source>
        <dbReference type="EMBL" id="CBA63003.1"/>
    </source>
</evidence>
<name>A0A0H3N724_CLODC</name>
<feature type="transmembrane region" description="Helical" evidence="1">
    <location>
        <begin position="298"/>
        <end position="317"/>
    </location>
</feature>
<dbReference type="EMBL" id="FN538970">
    <property type="protein sequence ID" value="CBA63003.1"/>
    <property type="molecule type" value="Genomic_DNA"/>
</dbReference>
<feature type="transmembrane region" description="Helical" evidence="1">
    <location>
        <begin position="266"/>
        <end position="286"/>
    </location>
</feature>
<keyword evidence="1" id="KW-0472">Membrane</keyword>
<feature type="transmembrane region" description="Helical" evidence="1">
    <location>
        <begin position="352"/>
        <end position="372"/>
    </location>
</feature>
<protein>
    <submittedName>
        <fullName evidence="2">Membrane protein</fullName>
    </submittedName>
</protein>
<dbReference type="AlphaFoldDB" id="A0A0H3N724"/>
<dbReference type="HOGENOM" id="CLU_034724_0_0_9"/>
<dbReference type="PANTHER" id="PTHR34289">
    <property type="entry name" value="PROTEIN, PUTATIVE (DUF819)-RELATED"/>
    <property type="match status" value="1"/>
</dbReference>
<feature type="transmembrane region" description="Helical" evidence="1">
    <location>
        <begin position="44"/>
        <end position="61"/>
    </location>
</feature>
<feature type="transmembrane region" description="Helical" evidence="1">
    <location>
        <begin position="99"/>
        <end position="121"/>
    </location>
</feature>
<keyword evidence="1" id="KW-0812">Transmembrane</keyword>
<accession>A0A0H3N724</accession>
<evidence type="ECO:0000313" key="3">
    <source>
        <dbReference type="Proteomes" id="UP000002068"/>
    </source>
</evidence>
<feature type="transmembrane region" description="Helical" evidence="1">
    <location>
        <begin position="323"/>
        <end position="345"/>
    </location>
</feature>
<feature type="transmembrane region" description="Helical" evidence="1">
    <location>
        <begin position="169"/>
        <end position="187"/>
    </location>
</feature>